<dbReference type="PANTHER" id="PTHR12560">
    <property type="entry name" value="LONGEVITY ASSURANCE FACTOR 1 LAG1"/>
    <property type="match status" value="1"/>
</dbReference>
<dbReference type="PANTHER" id="PTHR12560:SF0">
    <property type="entry name" value="LD18904P"/>
    <property type="match status" value="1"/>
</dbReference>
<keyword evidence="9" id="KW-1185">Reference proteome</keyword>
<dbReference type="SMART" id="SM00724">
    <property type="entry name" value="TLC"/>
    <property type="match status" value="1"/>
</dbReference>
<proteinExistence type="predicted"/>
<evidence type="ECO:0000313" key="8">
    <source>
        <dbReference type="EMBL" id="KAF8822469.1"/>
    </source>
</evidence>
<keyword evidence="2 5" id="KW-0812">Transmembrane</keyword>
<dbReference type="EMBL" id="JADAQX010000051">
    <property type="protein sequence ID" value="KAF8822469.1"/>
    <property type="molecule type" value="Genomic_DNA"/>
</dbReference>
<sequence length="373" mass="42800">MSSILNFATSFAQCIPSSLPPNSHSNASASGLYKLADGTECYHAYPLYLVKYSKATLTDRYLLNPSLNVLSDSTYFVVATLLFILFRFLLSGAHVKAFRFKHAFFAFLARNVFPVESQKVNKFIECLWSQMGTEESPSWVRLLLTQLSGRWYWLSPKSEMIADSVGWPYITTPVAVQWFYLTELAFWCSSMIYIFIETPRKDFFVMLLHHIATCILIIFSYAFSLWKVGQIILLLHDVVDIFLYASKCANYCTFTKFFAHLLFLMFAFTYFIARLVLFPICCVYPIVMISQLSNDTCGVVNNHWQIPGGFLFPVFLLTLVVLHIYWFSLIVNVVWKVILQSVGIRGDKLIEDIRSESGDSEDEDKIPTAKKID</sequence>
<comment type="caution">
    <text evidence="8">The sequence shown here is derived from an EMBL/GenBank/DDBJ whole genome shotgun (WGS) entry which is preliminary data.</text>
</comment>
<feature type="domain" description="TLC" evidence="7">
    <location>
        <begin position="118"/>
        <end position="339"/>
    </location>
</feature>
<evidence type="ECO:0000256" key="6">
    <source>
        <dbReference type="SAM" id="Phobius"/>
    </source>
</evidence>
<evidence type="ECO:0000256" key="2">
    <source>
        <dbReference type="ARBA" id="ARBA00022692"/>
    </source>
</evidence>
<evidence type="ECO:0000313" key="9">
    <source>
        <dbReference type="Proteomes" id="UP000823046"/>
    </source>
</evidence>
<protein>
    <submittedName>
        <fullName evidence="8">Longevity-assurance protein (LAG1) domain-containing protein</fullName>
    </submittedName>
</protein>
<gene>
    <name evidence="8" type="ORF">IE077_003692</name>
</gene>
<dbReference type="PROSITE" id="PS50922">
    <property type="entry name" value="TLC"/>
    <property type="match status" value="1"/>
</dbReference>
<comment type="subcellular location">
    <subcellularLocation>
        <location evidence="1">Membrane</location>
        <topology evidence="1">Multi-pass membrane protein</topology>
    </subcellularLocation>
</comment>
<keyword evidence="4 5" id="KW-0472">Membrane</keyword>
<evidence type="ECO:0000256" key="3">
    <source>
        <dbReference type="ARBA" id="ARBA00022989"/>
    </source>
</evidence>
<dbReference type="Pfam" id="PF03798">
    <property type="entry name" value="TRAM_LAG1_CLN8"/>
    <property type="match status" value="1"/>
</dbReference>
<dbReference type="Proteomes" id="UP000823046">
    <property type="component" value="Unassembled WGS sequence"/>
</dbReference>
<dbReference type="InterPro" id="IPR006634">
    <property type="entry name" value="TLC-dom"/>
</dbReference>
<evidence type="ECO:0000259" key="7">
    <source>
        <dbReference type="PROSITE" id="PS50922"/>
    </source>
</evidence>
<evidence type="ECO:0000256" key="5">
    <source>
        <dbReference type="PROSITE-ProRule" id="PRU00205"/>
    </source>
</evidence>
<feature type="transmembrane region" description="Helical" evidence="6">
    <location>
        <begin position="203"/>
        <end position="222"/>
    </location>
</feature>
<organism evidence="8 9">
    <name type="scientific">Cardiosporidium cionae</name>
    <dbReference type="NCBI Taxonomy" id="476202"/>
    <lineage>
        <taxon>Eukaryota</taxon>
        <taxon>Sar</taxon>
        <taxon>Alveolata</taxon>
        <taxon>Apicomplexa</taxon>
        <taxon>Aconoidasida</taxon>
        <taxon>Nephromycida</taxon>
        <taxon>Cardiosporidium</taxon>
    </lineage>
</organism>
<feature type="transmembrane region" description="Helical" evidence="6">
    <location>
        <begin position="310"/>
        <end position="335"/>
    </location>
</feature>
<name>A0ABQ7JET6_9APIC</name>
<accession>A0ABQ7JET6</accession>
<evidence type="ECO:0000256" key="4">
    <source>
        <dbReference type="ARBA" id="ARBA00023136"/>
    </source>
</evidence>
<feature type="transmembrane region" description="Helical" evidence="6">
    <location>
        <begin position="257"/>
        <end position="290"/>
    </location>
</feature>
<evidence type="ECO:0000256" key="1">
    <source>
        <dbReference type="ARBA" id="ARBA00004141"/>
    </source>
</evidence>
<keyword evidence="3 6" id="KW-1133">Transmembrane helix</keyword>
<feature type="transmembrane region" description="Helical" evidence="6">
    <location>
        <begin position="73"/>
        <end position="90"/>
    </location>
</feature>
<dbReference type="InterPro" id="IPR016439">
    <property type="entry name" value="Lag1/Lac1-like"/>
</dbReference>
<reference evidence="8 9" key="1">
    <citation type="journal article" date="2020" name="bioRxiv">
        <title>Metabolic contributions of an alphaproteobacterial endosymbiont in the apicomplexan Cardiosporidium cionae.</title>
        <authorList>
            <person name="Hunter E.S."/>
            <person name="Paight C.J."/>
            <person name="Lane C.E."/>
        </authorList>
    </citation>
    <scope>NUCLEOTIDE SEQUENCE [LARGE SCALE GENOMIC DNA]</scope>
    <source>
        <strain evidence="8">ESH_2018</strain>
    </source>
</reference>